<feature type="domain" description="AMP-dependent synthetase/ligase" evidence="1">
    <location>
        <begin position="61"/>
        <end position="383"/>
    </location>
</feature>
<dbReference type="Gene3D" id="3.40.50.12780">
    <property type="entry name" value="N-terminal domain of ligase-like"/>
    <property type="match status" value="1"/>
</dbReference>
<dbReference type="PROSITE" id="PS00455">
    <property type="entry name" value="AMP_BINDING"/>
    <property type="match status" value="1"/>
</dbReference>
<dbReference type="InterPro" id="IPR042099">
    <property type="entry name" value="ANL_N_sf"/>
</dbReference>
<dbReference type="Proteomes" id="UP000887572">
    <property type="component" value="Unplaced"/>
</dbReference>
<evidence type="ECO:0000313" key="3">
    <source>
        <dbReference type="WBParaSite" id="Gr19_v10_g47.t1"/>
    </source>
</evidence>
<dbReference type="PANTHER" id="PTHR43201">
    <property type="entry name" value="ACYL-COA SYNTHETASE"/>
    <property type="match status" value="1"/>
</dbReference>
<dbReference type="GO" id="GO:0006631">
    <property type="term" value="P:fatty acid metabolic process"/>
    <property type="evidence" value="ECO:0007669"/>
    <property type="project" value="TreeGrafter"/>
</dbReference>
<organism evidence="2 3">
    <name type="scientific">Globodera rostochiensis</name>
    <name type="common">Golden nematode worm</name>
    <name type="synonym">Heterodera rostochiensis</name>
    <dbReference type="NCBI Taxonomy" id="31243"/>
    <lineage>
        <taxon>Eukaryota</taxon>
        <taxon>Metazoa</taxon>
        <taxon>Ecdysozoa</taxon>
        <taxon>Nematoda</taxon>
        <taxon>Chromadorea</taxon>
        <taxon>Rhabditida</taxon>
        <taxon>Tylenchina</taxon>
        <taxon>Tylenchomorpha</taxon>
        <taxon>Tylenchoidea</taxon>
        <taxon>Heteroderidae</taxon>
        <taxon>Heteroderinae</taxon>
        <taxon>Globodera</taxon>
    </lineage>
</organism>
<dbReference type="AlphaFoldDB" id="A0A914HW34"/>
<keyword evidence="2" id="KW-1185">Reference proteome</keyword>
<dbReference type="InterPro" id="IPR000873">
    <property type="entry name" value="AMP-dep_synth/lig_dom"/>
</dbReference>
<dbReference type="WBParaSite" id="Gr19_v10_g47.t1">
    <property type="protein sequence ID" value="Gr19_v10_g47.t1"/>
    <property type="gene ID" value="Gr19_v10_g47"/>
</dbReference>
<dbReference type="PANTHER" id="PTHR43201:SF12">
    <property type="entry name" value="AMP-DEPENDENT SYNTHETASE_LIGASE DOMAIN-CONTAINING PROTEIN"/>
    <property type="match status" value="1"/>
</dbReference>
<protein>
    <submittedName>
        <fullName evidence="3">AMP-dependent synthetase/ligase domain-containing protein</fullName>
    </submittedName>
</protein>
<evidence type="ECO:0000259" key="1">
    <source>
        <dbReference type="Pfam" id="PF00501"/>
    </source>
</evidence>
<dbReference type="InterPro" id="IPR020845">
    <property type="entry name" value="AMP-binding_CS"/>
</dbReference>
<dbReference type="GO" id="GO:0031956">
    <property type="term" value="F:medium-chain fatty acid-CoA ligase activity"/>
    <property type="evidence" value="ECO:0007669"/>
    <property type="project" value="TreeGrafter"/>
</dbReference>
<reference evidence="3" key="1">
    <citation type="submission" date="2022-11" db="UniProtKB">
        <authorList>
            <consortium name="WormBaseParasite"/>
        </authorList>
    </citation>
    <scope>IDENTIFICATION</scope>
</reference>
<proteinExistence type="predicted"/>
<evidence type="ECO:0000313" key="2">
    <source>
        <dbReference type="Proteomes" id="UP000887572"/>
    </source>
</evidence>
<dbReference type="Pfam" id="PF00501">
    <property type="entry name" value="AMP-binding"/>
    <property type="match status" value="1"/>
</dbReference>
<dbReference type="SUPFAM" id="SSF56801">
    <property type="entry name" value="Acetyl-CoA synthetase-like"/>
    <property type="match status" value="1"/>
</dbReference>
<name>A0A914HW34_GLORO</name>
<accession>A0A914HW34</accession>
<sequence length="519" mass="56895">MPLTVGTDSVFCLDFNKEKHGFTPYESTIPALVYRKCTTDRLAFVFDSENVALTFGGIKNELIIATLGAARAGMVFSLASPNFSQASQLGHLLKLGQFRALLMFGQSDKANQLLLAIAPEMQKGQRGNLKLKDLPNLTHVIYADEDHRHAATFTLSDIFTKSSKDGIGKLLNTDWDCHQLGAIQFTAGSTGEPKAVGLTHYQLINGCRIAAQAIDIKRETVLCCALPLFRIPVFALTIFAPFLIESRSVFPEPSPLPRLLFKSINKNQCATLLTNAAALRLLLKTSALTQGQKCSLPSIGTVILLGERVSADLLTAIEAVMPNAKGIAVGMLSTELGSIPILSDNTTNLVKAVGRVLNGYEADVVQIEKVPTNGRRIGELRLRPLPKTKFVGYGPKFDENADWVNTGDVVCIQQDGNIEIITQHKLDLMERLMATSDMVRGVQVVQEKPGAPVIGVLVPKSFNTTTVADLKQEMIALCREQKLNPPDQIAIVQDFPRVNTRIQKYKLRDDLRARKLSLY</sequence>